<dbReference type="InterPro" id="IPR006405">
    <property type="entry name" value="Nic_PRibTrfase_pncB"/>
</dbReference>
<keyword evidence="6 9" id="KW-0662">Pyridine nucleotide biosynthesis</keyword>
<organism evidence="12 13">
    <name type="scientific">Candidatus Berkelbacteria bacterium CG10_big_fil_rev_8_21_14_0_10_43_13</name>
    <dbReference type="NCBI Taxonomy" id="1974514"/>
    <lineage>
        <taxon>Bacteria</taxon>
        <taxon>Candidatus Berkelbacteria</taxon>
    </lineage>
</organism>
<evidence type="ECO:0000256" key="2">
    <source>
        <dbReference type="ARBA" id="ARBA00010897"/>
    </source>
</evidence>
<keyword evidence="12" id="KW-0328">Glycosyltransferase</keyword>
<evidence type="ECO:0000256" key="5">
    <source>
        <dbReference type="ARBA" id="ARBA00022598"/>
    </source>
</evidence>
<keyword evidence="5 9" id="KW-0436">Ligase</keyword>
<dbReference type="Proteomes" id="UP000231382">
    <property type="component" value="Unassembled WGS sequence"/>
</dbReference>
<comment type="PTM">
    <text evidence="9">Transiently phosphorylated on a His residue during the reaction cycle. Phosphorylation strongly increases the affinity for substrates and increases the rate of nicotinate D-ribonucleotide production. Dephosphorylation regenerates the low-affinity form of the enzyme, leading to product release.</text>
</comment>
<dbReference type="InterPro" id="IPR013785">
    <property type="entry name" value="Aldolase_TIM"/>
</dbReference>
<dbReference type="GO" id="GO:0034355">
    <property type="term" value="P:NAD+ biosynthetic process via the salvage pathway"/>
    <property type="evidence" value="ECO:0007669"/>
    <property type="project" value="TreeGrafter"/>
</dbReference>
<evidence type="ECO:0000256" key="4">
    <source>
        <dbReference type="ARBA" id="ARBA00022553"/>
    </source>
</evidence>
<keyword evidence="7 9" id="KW-0808">Transferase</keyword>
<evidence type="ECO:0000256" key="7">
    <source>
        <dbReference type="ARBA" id="ARBA00022679"/>
    </source>
</evidence>
<feature type="domain" description="Nicotinate phosphoribosyltransferase N-terminal" evidence="10">
    <location>
        <begin position="29"/>
        <end position="141"/>
    </location>
</feature>
<dbReference type="Gene3D" id="3.20.20.70">
    <property type="entry name" value="Aldolase class I"/>
    <property type="match status" value="1"/>
</dbReference>
<evidence type="ECO:0000256" key="3">
    <source>
        <dbReference type="ARBA" id="ARBA00013236"/>
    </source>
</evidence>
<dbReference type="PANTHER" id="PTHR11098">
    <property type="entry name" value="NICOTINATE PHOSPHORIBOSYLTRANSFERASE"/>
    <property type="match status" value="1"/>
</dbReference>
<comment type="catalytic activity">
    <reaction evidence="8 9">
        <text>5-phospho-alpha-D-ribose 1-diphosphate + nicotinate + ATP + H2O = nicotinate beta-D-ribonucleotide + ADP + phosphate + diphosphate</text>
        <dbReference type="Rhea" id="RHEA:36163"/>
        <dbReference type="ChEBI" id="CHEBI:15377"/>
        <dbReference type="ChEBI" id="CHEBI:30616"/>
        <dbReference type="ChEBI" id="CHEBI:32544"/>
        <dbReference type="ChEBI" id="CHEBI:33019"/>
        <dbReference type="ChEBI" id="CHEBI:43474"/>
        <dbReference type="ChEBI" id="CHEBI:57502"/>
        <dbReference type="ChEBI" id="CHEBI:58017"/>
        <dbReference type="ChEBI" id="CHEBI:456216"/>
        <dbReference type="EC" id="6.3.4.21"/>
    </reaction>
</comment>
<name>A0A2H0W5R2_9BACT</name>
<evidence type="ECO:0000256" key="1">
    <source>
        <dbReference type="ARBA" id="ARBA00004952"/>
    </source>
</evidence>
<evidence type="ECO:0000259" key="11">
    <source>
        <dbReference type="Pfam" id="PF17956"/>
    </source>
</evidence>
<dbReference type="Gene3D" id="3.20.140.10">
    <property type="entry name" value="nicotinate phosphoribosyltransferase"/>
    <property type="match status" value="2"/>
</dbReference>
<feature type="domain" description="Nicotinate phosphoribosyltransferase C-terminal" evidence="11">
    <location>
        <begin position="392"/>
        <end position="449"/>
    </location>
</feature>
<dbReference type="UniPathway" id="UPA00253">
    <property type="reaction ID" value="UER00457"/>
</dbReference>
<dbReference type="InterPro" id="IPR036068">
    <property type="entry name" value="Nicotinate_pribotase-like_C"/>
</dbReference>
<comment type="caution">
    <text evidence="12">The sequence shown here is derived from an EMBL/GenBank/DDBJ whole genome shotgun (WGS) entry which is preliminary data.</text>
</comment>
<dbReference type="InterPro" id="IPR007229">
    <property type="entry name" value="Nic_PRibTrfase-Fam"/>
</dbReference>
<dbReference type="EMBL" id="PEZW01000024">
    <property type="protein sequence ID" value="PIS07435.1"/>
    <property type="molecule type" value="Genomic_DNA"/>
</dbReference>
<sequence length="459" mass="51853">MTNNIPQSHLFTPDDLSLFEYNQIFSCGSIWLEEGMDKQIATFDLLVRDMPDCRNFFVFSGLEEILEGIRKWSYSKQQIKFLLDNGVITRKFAKYLKKFKFSGDIWAMPEGSIFFQGETMVRISAPIIEANLITMFLTNTITSNTLFASKVIRSVIAAAPHGILGIGGMRAQIFESSMKCNRSSYIVGSASIASIPATYKKYSIPMPHPVRIAYHAFIKSFPDEITAMRAIPKYFPNEMMVMIDTYDTDQGLKNAITVAKELKAEGGGLKGIFIDSGDMYEISLKARRRLDEEGLNNVKIMAASNLDEYKILELERKNAPIDMYCVITEGVTVADAPKLEVVYKMAQLQDGDIITQTAKFAPGKLSYPGVKQVYRQEDKDVIGLESEKIVGRPLLIEVVRSGKFLYKLPTLDEIKAYLQTELKSIPQNLLEIDHHHEYKVETSDGLEELLEEVKKIHLS</sequence>
<dbReference type="NCBIfam" id="NF009131">
    <property type="entry name" value="PRK12484.1"/>
    <property type="match status" value="1"/>
</dbReference>
<dbReference type="InterPro" id="IPR040727">
    <property type="entry name" value="NAPRTase_N"/>
</dbReference>
<dbReference type="GO" id="GO:0004516">
    <property type="term" value="F:nicotinate phosphoribosyltransferase activity"/>
    <property type="evidence" value="ECO:0007669"/>
    <property type="project" value="UniProtKB-UniRule"/>
</dbReference>
<dbReference type="Pfam" id="PF17767">
    <property type="entry name" value="NAPRTase_N"/>
    <property type="match status" value="1"/>
</dbReference>
<dbReference type="PANTHER" id="PTHR11098:SF1">
    <property type="entry name" value="NICOTINATE PHOSPHORIBOSYLTRANSFERASE"/>
    <property type="match status" value="1"/>
</dbReference>
<dbReference type="GO" id="GO:0016757">
    <property type="term" value="F:glycosyltransferase activity"/>
    <property type="evidence" value="ECO:0007669"/>
    <property type="project" value="UniProtKB-KW"/>
</dbReference>
<evidence type="ECO:0000256" key="6">
    <source>
        <dbReference type="ARBA" id="ARBA00022642"/>
    </source>
</evidence>
<proteinExistence type="inferred from homology"/>
<comment type="similarity">
    <text evidence="2 9">Belongs to the NAPRTase family.</text>
</comment>
<dbReference type="SUPFAM" id="SSF51690">
    <property type="entry name" value="Nicotinate/Quinolinate PRTase C-terminal domain-like"/>
    <property type="match status" value="1"/>
</dbReference>
<accession>A0A2H0W5R2</accession>
<evidence type="ECO:0000256" key="9">
    <source>
        <dbReference type="RuleBase" id="RU365100"/>
    </source>
</evidence>
<dbReference type="EC" id="6.3.4.21" evidence="3 9"/>
<evidence type="ECO:0000259" key="10">
    <source>
        <dbReference type="Pfam" id="PF17767"/>
    </source>
</evidence>
<comment type="function">
    <text evidence="9">Catalyzes the first step in the biosynthesis of NAD from nicotinic acid, the ATP-dependent synthesis of beta-nicotinate D-ribonucleotide from nicotinate and 5-phospho-D-ribose 1-phosphate.</text>
</comment>
<dbReference type="PIRSF" id="PIRSF000484">
    <property type="entry name" value="NAPRT"/>
    <property type="match status" value="1"/>
</dbReference>
<evidence type="ECO:0000256" key="8">
    <source>
        <dbReference type="ARBA" id="ARBA00048668"/>
    </source>
</evidence>
<dbReference type="AlphaFoldDB" id="A0A2H0W5R2"/>
<comment type="pathway">
    <text evidence="1 9">Cofactor biosynthesis; NAD(+) biosynthesis; nicotinate D-ribonucleotide from nicotinate: step 1/1.</text>
</comment>
<dbReference type="NCBIfam" id="TIGR01513">
    <property type="entry name" value="NAPRTase_put"/>
    <property type="match status" value="1"/>
</dbReference>
<evidence type="ECO:0000313" key="13">
    <source>
        <dbReference type="Proteomes" id="UP000231382"/>
    </source>
</evidence>
<dbReference type="Pfam" id="PF17956">
    <property type="entry name" value="NAPRTase_C"/>
    <property type="match status" value="1"/>
</dbReference>
<gene>
    <name evidence="12" type="ORF">COT78_03590</name>
</gene>
<dbReference type="InterPro" id="IPR041619">
    <property type="entry name" value="NAPRTase_C"/>
</dbReference>
<reference evidence="13" key="1">
    <citation type="submission" date="2017-09" db="EMBL/GenBank/DDBJ databases">
        <title>Depth-based differentiation of microbial function through sediment-hosted aquifers and enrichment of novel symbionts in the deep terrestrial subsurface.</title>
        <authorList>
            <person name="Probst A.J."/>
            <person name="Ladd B."/>
            <person name="Jarett J.K."/>
            <person name="Geller-Mcgrath D.E."/>
            <person name="Sieber C.M.K."/>
            <person name="Emerson J.B."/>
            <person name="Anantharaman K."/>
            <person name="Thomas B.C."/>
            <person name="Malmstrom R."/>
            <person name="Stieglmeier M."/>
            <person name="Klingl A."/>
            <person name="Woyke T."/>
            <person name="Ryan C.M."/>
            <person name="Banfield J.F."/>
        </authorList>
    </citation>
    <scope>NUCLEOTIDE SEQUENCE [LARGE SCALE GENOMIC DNA]</scope>
</reference>
<protein>
    <recommendedName>
        <fullName evidence="3 9">Nicotinate phosphoribosyltransferase</fullName>
        <ecNumber evidence="3 9">6.3.4.21</ecNumber>
    </recommendedName>
</protein>
<evidence type="ECO:0000313" key="12">
    <source>
        <dbReference type="EMBL" id="PIS07435.1"/>
    </source>
</evidence>
<dbReference type="SUPFAM" id="SSF54675">
    <property type="entry name" value="Nicotinate/Quinolinate PRTase N-terminal domain-like"/>
    <property type="match status" value="1"/>
</dbReference>
<keyword evidence="4" id="KW-0597">Phosphoprotein</keyword>
<dbReference type="GO" id="GO:0005829">
    <property type="term" value="C:cytosol"/>
    <property type="evidence" value="ECO:0007669"/>
    <property type="project" value="TreeGrafter"/>
</dbReference>